<dbReference type="GO" id="GO:0016020">
    <property type="term" value="C:membrane"/>
    <property type="evidence" value="ECO:0007669"/>
    <property type="project" value="InterPro"/>
</dbReference>
<dbReference type="CDD" id="cd13401">
    <property type="entry name" value="Slt70-like"/>
    <property type="match status" value="1"/>
</dbReference>
<feature type="domain" description="Lytic transglycosylase superhelical linker" evidence="5">
    <location>
        <begin position="408"/>
        <end position="466"/>
    </location>
</feature>
<keyword evidence="2 3" id="KW-0732">Signal</keyword>
<reference evidence="6 7" key="1">
    <citation type="journal article" date="2016" name="Antonie Van Leeuwenhoek">
        <title>Denitratimonas tolerans gen. nov., sp. nov., a denitrifying bacterium isolated from a bioreactor for tannery wastewater treatment.</title>
        <authorList>
            <person name="Han S.I."/>
            <person name="Kim J.O."/>
            <person name="Lee Y.R."/>
            <person name="Ekpeghere K.I."/>
            <person name="Koh S.C."/>
            <person name="Whang K.S."/>
        </authorList>
    </citation>
    <scope>NUCLEOTIDE SEQUENCE [LARGE SCALE GENOMIC DNA]</scope>
    <source>
        <strain evidence="6 7">KACC 17565</strain>
    </source>
</reference>
<evidence type="ECO:0000313" key="6">
    <source>
        <dbReference type="EMBL" id="MEJ1248113.1"/>
    </source>
</evidence>
<dbReference type="AlphaFoldDB" id="A0AAW9R1E7"/>
<feature type="chain" id="PRO_5043376172" evidence="3">
    <location>
        <begin position="28"/>
        <end position="664"/>
    </location>
</feature>
<keyword evidence="7" id="KW-1185">Reference proteome</keyword>
<dbReference type="InterPro" id="IPR008939">
    <property type="entry name" value="Lytic_TGlycosylase_superhlx_U"/>
</dbReference>
<feature type="signal peptide" evidence="3">
    <location>
        <begin position="1"/>
        <end position="27"/>
    </location>
</feature>
<evidence type="ECO:0000256" key="3">
    <source>
        <dbReference type="SAM" id="SignalP"/>
    </source>
</evidence>
<dbReference type="EMBL" id="JBBDHC010000001">
    <property type="protein sequence ID" value="MEJ1248113.1"/>
    <property type="molecule type" value="Genomic_DNA"/>
</dbReference>
<dbReference type="GO" id="GO:0042597">
    <property type="term" value="C:periplasmic space"/>
    <property type="evidence" value="ECO:0007669"/>
    <property type="project" value="InterPro"/>
</dbReference>
<dbReference type="Pfam" id="PF14718">
    <property type="entry name" value="SLT_L"/>
    <property type="match status" value="1"/>
</dbReference>
<dbReference type="InterPro" id="IPR012289">
    <property type="entry name" value="Lytic_TGlycosylase_superhlx_L"/>
</dbReference>
<evidence type="ECO:0000256" key="2">
    <source>
        <dbReference type="ARBA" id="ARBA00022729"/>
    </source>
</evidence>
<dbReference type="PANTHER" id="PTHR37423">
    <property type="entry name" value="SOLUBLE LYTIC MUREIN TRANSGLYCOSYLASE-RELATED"/>
    <property type="match status" value="1"/>
</dbReference>
<dbReference type="SUPFAM" id="SSF48435">
    <property type="entry name" value="Bacterial muramidases"/>
    <property type="match status" value="1"/>
</dbReference>
<dbReference type="Gene3D" id="1.10.1240.20">
    <property type="entry name" value="Lytic transglycosylase, superhelical linker domain"/>
    <property type="match status" value="1"/>
</dbReference>
<dbReference type="PROSITE" id="PS00922">
    <property type="entry name" value="TRANSGLYCOSYLASE"/>
    <property type="match status" value="1"/>
</dbReference>
<dbReference type="InterPro" id="IPR037061">
    <property type="entry name" value="Lytic_TGlycoase_superhlx_L_sf"/>
</dbReference>
<accession>A0AAW9R1E7</accession>
<dbReference type="Gene3D" id="1.25.20.10">
    <property type="entry name" value="Bacterial muramidases"/>
    <property type="match status" value="1"/>
</dbReference>
<dbReference type="Proteomes" id="UP001364472">
    <property type="component" value="Unassembled WGS sequence"/>
</dbReference>
<dbReference type="InterPro" id="IPR023346">
    <property type="entry name" value="Lysozyme-like_dom_sf"/>
</dbReference>
<dbReference type="PANTHER" id="PTHR37423:SF5">
    <property type="entry name" value="SOLUBLE LYTIC MUREIN TRANSGLYCOSYLASE"/>
    <property type="match status" value="1"/>
</dbReference>
<dbReference type="Gene3D" id="1.10.530.10">
    <property type="match status" value="1"/>
</dbReference>
<proteinExistence type="inferred from homology"/>
<dbReference type="GO" id="GO:0004553">
    <property type="term" value="F:hydrolase activity, hydrolyzing O-glycosyl compounds"/>
    <property type="evidence" value="ECO:0007669"/>
    <property type="project" value="InterPro"/>
</dbReference>
<comment type="caution">
    <text evidence="6">The sequence shown here is derived from an EMBL/GenBank/DDBJ whole genome shotgun (WGS) entry which is preliminary data.</text>
</comment>
<comment type="similarity">
    <text evidence="1">Belongs to the transglycosylase Slt family.</text>
</comment>
<dbReference type="InterPro" id="IPR000189">
    <property type="entry name" value="Transglyc_AS"/>
</dbReference>
<dbReference type="RefSeq" id="WP_337333832.1">
    <property type="nucleotide sequence ID" value="NZ_JBBDHC010000001.1"/>
</dbReference>
<dbReference type="Pfam" id="PF01464">
    <property type="entry name" value="SLT"/>
    <property type="match status" value="1"/>
</dbReference>
<sequence length="664" mass="72712">MRRHLLPVLVSCALALLAGPGVRPAGAVSPHTDLAAQRAGFARALEAAESRPLAEFSAAARDYAQHPLAPYLDYTALRRQLDRASARTVKTFLDAHPDLPVSATLRDQALRALAQREDWAGFRSLYAGSADAELRCADLLSRRDATPDTAWLDAGLALWLSGRSQPARCDAVFEVVRQRGLLTEARTLERIALAATEHNLGLMRHLARGLPAAQAKRANAQADYLAGPTAALASGWPDDAASRRIALLGVTRVAKADPDAAEALFAALQGRFSFDAAQRGEALNQIALWSAASYLPDSARRFAAVPAEAWDARLHEWRFREALARGDDRAALAAIAMMPSAQRAEPRWRYFEARLRERAGDTAARAILDALSAEPSYYGFLAAERIGAPYALCPREASLEAPALRRSLEARPGFVRAMELFALGRIGWARREWDALKSSLSPDERRVAVALADAAGWHDRGPFTLNAGDDLAYYRLRFPLPFERQIRREARAHGLDPSWVVALIRAESAWAPDARSHANARGLMQLLPSTARMEATRRGQRYPGDAELFDPKENLSLGIAHLATMLERHGGLPFLATAAYNAGPSPVARWLAQRPVADVDLWIETIPYRETREYVARILAFATVYDWRLEGRAVPIAQRALGQRPAAAERHPFACPTTLPGSSS</sequence>
<organism evidence="6 7">
    <name type="scientific">Denitratimonas tolerans</name>
    <dbReference type="NCBI Taxonomy" id="1338420"/>
    <lineage>
        <taxon>Bacteria</taxon>
        <taxon>Pseudomonadati</taxon>
        <taxon>Pseudomonadota</taxon>
        <taxon>Gammaproteobacteria</taxon>
        <taxon>Lysobacterales</taxon>
        <taxon>Lysobacteraceae</taxon>
        <taxon>Denitratimonas</taxon>
    </lineage>
</organism>
<name>A0AAW9R1E7_9GAMM</name>
<evidence type="ECO:0000256" key="1">
    <source>
        <dbReference type="ARBA" id="ARBA00007734"/>
    </source>
</evidence>
<feature type="domain" description="Transglycosylase SLT" evidence="4">
    <location>
        <begin position="486"/>
        <end position="595"/>
    </location>
</feature>
<protein>
    <submittedName>
        <fullName evidence="6">Transglycosylase SLT domain-containing protein</fullName>
    </submittedName>
</protein>
<dbReference type="SUPFAM" id="SSF53955">
    <property type="entry name" value="Lysozyme-like"/>
    <property type="match status" value="1"/>
</dbReference>
<evidence type="ECO:0000259" key="5">
    <source>
        <dbReference type="Pfam" id="PF14718"/>
    </source>
</evidence>
<dbReference type="GO" id="GO:0000270">
    <property type="term" value="P:peptidoglycan metabolic process"/>
    <property type="evidence" value="ECO:0007669"/>
    <property type="project" value="InterPro"/>
</dbReference>
<evidence type="ECO:0000259" key="4">
    <source>
        <dbReference type="Pfam" id="PF01464"/>
    </source>
</evidence>
<dbReference type="InterPro" id="IPR008258">
    <property type="entry name" value="Transglycosylase_SLT_dom_1"/>
</dbReference>
<gene>
    <name evidence="6" type="ORF">WB794_00245</name>
</gene>
<evidence type="ECO:0000313" key="7">
    <source>
        <dbReference type="Proteomes" id="UP001364472"/>
    </source>
</evidence>
<dbReference type="GO" id="GO:0008933">
    <property type="term" value="F:peptidoglycan lytic transglycosylase activity"/>
    <property type="evidence" value="ECO:0007669"/>
    <property type="project" value="InterPro"/>
</dbReference>